<dbReference type="STRING" id="696762.PFRI_32200"/>
<gene>
    <name evidence="1" type="ORF">PFRI_32200</name>
</gene>
<proteinExistence type="predicted"/>
<dbReference type="AlphaFoldDB" id="A0A1L9NTF8"/>
<sequence length="245" mass="27441">MLIESGEDLSNKGLWSPTPPDWFRVDEVPMLDAWQDEPETWGFWARWWNYSQVGKPLDWALQEKVALIADEDWEQVPEHVAGVIAGIEEAHLAEHTKLGETLTFNPETGNLRLDDDGANNVDRLQSCVLKLKEIDALVQQFDNYKGMLRAEVFLIQRAIEYHPDNPVILHHNAKAAREILAGNIANGNCPSFEQEPVLGLIDTTLLDVQSTLANEPSVIEANGARADMTKVIESKEVQALVRPVA</sequence>
<protein>
    <submittedName>
        <fullName evidence="1">Uncharacterized protein</fullName>
    </submittedName>
</protein>
<dbReference type="Proteomes" id="UP000184514">
    <property type="component" value="Unassembled WGS sequence"/>
</dbReference>
<name>A0A1L9NTF8_9RHOB</name>
<dbReference type="EMBL" id="MLCB01000175">
    <property type="protein sequence ID" value="OJI92585.1"/>
    <property type="molecule type" value="Genomic_DNA"/>
</dbReference>
<dbReference type="OrthoDB" id="7877008at2"/>
<accession>A0A1L9NTF8</accession>
<evidence type="ECO:0000313" key="2">
    <source>
        <dbReference type="Proteomes" id="UP000184514"/>
    </source>
</evidence>
<organism evidence="1 2">
    <name type="scientific">Planktotalea frisia</name>
    <dbReference type="NCBI Taxonomy" id="696762"/>
    <lineage>
        <taxon>Bacteria</taxon>
        <taxon>Pseudomonadati</taxon>
        <taxon>Pseudomonadota</taxon>
        <taxon>Alphaproteobacteria</taxon>
        <taxon>Rhodobacterales</taxon>
        <taxon>Paracoccaceae</taxon>
        <taxon>Planktotalea</taxon>
    </lineage>
</organism>
<reference evidence="1 2" key="1">
    <citation type="submission" date="2016-10" db="EMBL/GenBank/DDBJ databases">
        <title>Genome sequence of Planktotalea frisia SH6-1.</title>
        <authorList>
            <person name="Poehlein A."/>
            <person name="Bakenhus I."/>
            <person name="Voget S."/>
            <person name="Brinkhoff T."/>
            <person name="Simon M."/>
        </authorList>
    </citation>
    <scope>NUCLEOTIDE SEQUENCE [LARGE SCALE GENOMIC DNA]</scope>
    <source>
        <strain evidence="1 2">SH6-1</strain>
    </source>
</reference>
<comment type="caution">
    <text evidence="1">The sequence shown here is derived from an EMBL/GenBank/DDBJ whole genome shotgun (WGS) entry which is preliminary data.</text>
</comment>
<evidence type="ECO:0000313" key="1">
    <source>
        <dbReference type="EMBL" id="OJI92585.1"/>
    </source>
</evidence>
<keyword evidence="2" id="KW-1185">Reference proteome</keyword>